<evidence type="ECO:0000256" key="5">
    <source>
        <dbReference type="ARBA" id="ARBA00023136"/>
    </source>
</evidence>
<dbReference type="InterPro" id="IPR045225">
    <property type="entry name" value="Uracil/uridine/allantoin_perm"/>
</dbReference>
<evidence type="ECO:0000313" key="7">
    <source>
        <dbReference type="EMBL" id="KAK0448323.1"/>
    </source>
</evidence>
<dbReference type="PANTHER" id="PTHR30618">
    <property type="entry name" value="NCS1 FAMILY PURINE/PYRIMIDINE TRANSPORTER"/>
    <property type="match status" value="1"/>
</dbReference>
<feature type="transmembrane region" description="Helical" evidence="6">
    <location>
        <begin position="75"/>
        <end position="95"/>
    </location>
</feature>
<dbReference type="EMBL" id="JAUEPS010000042">
    <property type="protein sequence ID" value="KAK0448323.1"/>
    <property type="molecule type" value="Genomic_DNA"/>
</dbReference>
<gene>
    <name evidence="7" type="ORF">EV420DRAFT_853959</name>
</gene>
<keyword evidence="4 6" id="KW-1133">Transmembrane helix</keyword>
<dbReference type="GO" id="GO:0015205">
    <property type="term" value="F:nucleobase transmembrane transporter activity"/>
    <property type="evidence" value="ECO:0007669"/>
    <property type="project" value="TreeGrafter"/>
</dbReference>
<reference evidence="7" key="1">
    <citation type="submission" date="2023-06" db="EMBL/GenBank/DDBJ databases">
        <authorList>
            <consortium name="Lawrence Berkeley National Laboratory"/>
            <person name="Ahrendt S."/>
            <person name="Sahu N."/>
            <person name="Indic B."/>
            <person name="Wong-Bajracharya J."/>
            <person name="Merenyi Z."/>
            <person name="Ke H.-M."/>
            <person name="Monk M."/>
            <person name="Kocsube S."/>
            <person name="Drula E."/>
            <person name="Lipzen A."/>
            <person name="Balint B."/>
            <person name="Henrissat B."/>
            <person name="Andreopoulos B."/>
            <person name="Martin F.M."/>
            <person name="Harder C.B."/>
            <person name="Rigling D."/>
            <person name="Ford K.L."/>
            <person name="Foster G.D."/>
            <person name="Pangilinan J."/>
            <person name="Papanicolaou A."/>
            <person name="Barry K."/>
            <person name="LaButti K."/>
            <person name="Viragh M."/>
            <person name="Koriabine M."/>
            <person name="Yan M."/>
            <person name="Riley R."/>
            <person name="Champramary S."/>
            <person name="Plett K.L."/>
            <person name="Tsai I.J."/>
            <person name="Slot J."/>
            <person name="Sipos G."/>
            <person name="Plett J."/>
            <person name="Nagy L.G."/>
            <person name="Grigoriev I.V."/>
        </authorList>
    </citation>
    <scope>NUCLEOTIDE SEQUENCE</scope>
    <source>
        <strain evidence="7">CCBAS 213</strain>
    </source>
</reference>
<feature type="transmembrane region" description="Helical" evidence="6">
    <location>
        <begin position="240"/>
        <end position="260"/>
    </location>
</feature>
<keyword evidence="3 6" id="KW-0812">Transmembrane</keyword>
<feature type="transmembrane region" description="Helical" evidence="6">
    <location>
        <begin position="298"/>
        <end position="323"/>
    </location>
</feature>
<dbReference type="Proteomes" id="UP001175211">
    <property type="component" value="Unassembled WGS sequence"/>
</dbReference>
<dbReference type="RefSeq" id="XP_060326428.1">
    <property type="nucleotide sequence ID" value="XM_060483725.1"/>
</dbReference>
<sequence length="607" mass="67842">MTIARKIISLVETPGSEGFRGRHQWSNEDLDPTSETERTWRWYDYVSLWWGSSFNANGWASGSSLISLGLSFEHAIGVAAIGSAISSTAIVFASHPGSVFHLGYPVYIRSSMGVYAGYFFVALRSLIAAIYYGIQSYYAGCLLSICFRCIFGYKWTTKMNPFLESANITVQAFTAFMIYYMITVPLLFVHPRAIKLAFEIKAFALPPCAIGLCAWSIYTAGGLSKFTLATDTQVSGDSCVVFLLILLITDRLFLLLRVGWAWMQGINVVMSGISPMLISQPDLTRYARAPFDASYPQAIAAFFVKVLIYFLSIGTTSAIQALYGGEPTWNLWDQLDLILDHNWNASARTLCFLVAITFVGGTALTNISANSIPFGADITGIFPRWFNIRRGQVLCAILGLAITPWNFLTNAAQFLTFLGSYNIFMGSLMGVMWCDYFVVRRENFHVPSLYTSDRSAPYWYGFFGINWRGIFAWVCGAFIPFPGLIGSYNENLVNISVIRMFNNGWIISVAISMTVYWAASILFPVPIYPPDYAHIPVTRGYLGRQNPSGVFPDETWTPPYAREMLNRQIADVDKLSEVHRDDRGLEKNCEIATTKAILDYSREDAPV</sequence>
<keyword evidence="5 6" id="KW-0472">Membrane</keyword>
<evidence type="ECO:0000256" key="4">
    <source>
        <dbReference type="ARBA" id="ARBA00022989"/>
    </source>
</evidence>
<evidence type="ECO:0000256" key="3">
    <source>
        <dbReference type="ARBA" id="ARBA00022692"/>
    </source>
</evidence>
<feature type="transmembrane region" description="Helical" evidence="6">
    <location>
        <begin position="391"/>
        <end position="408"/>
    </location>
</feature>
<dbReference type="GO" id="GO:0005886">
    <property type="term" value="C:plasma membrane"/>
    <property type="evidence" value="ECO:0007669"/>
    <property type="project" value="TreeGrafter"/>
</dbReference>
<organism evidence="7 8">
    <name type="scientific">Armillaria tabescens</name>
    <name type="common">Ringless honey mushroom</name>
    <name type="synonym">Agaricus tabescens</name>
    <dbReference type="NCBI Taxonomy" id="1929756"/>
    <lineage>
        <taxon>Eukaryota</taxon>
        <taxon>Fungi</taxon>
        <taxon>Dikarya</taxon>
        <taxon>Basidiomycota</taxon>
        <taxon>Agaricomycotina</taxon>
        <taxon>Agaricomycetes</taxon>
        <taxon>Agaricomycetidae</taxon>
        <taxon>Agaricales</taxon>
        <taxon>Marasmiineae</taxon>
        <taxon>Physalacriaceae</taxon>
        <taxon>Desarmillaria</taxon>
    </lineage>
</organism>
<proteinExistence type="inferred from homology"/>
<keyword evidence="8" id="KW-1185">Reference proteome</keyword>
<feature type="transmembrane region" description="Helical" evidence="6">
    <location>
        <begin position="459"/>
        <end position="485"/>
    </location>
</feature>
<comment type="subcellular location">
    <subcellularLocation>
        <location evidence="1">Membrane</location>
        <topology evidence="1">Multi-pass membrane protein</topology>
    </subcellularLocation>
</comment>
<feature type="transmembrane region" description="Helical" evidence="6">
    <location>
        <begin position="343"/>
        <end position="364"/>
    </location>
</feature>
<evidence type="ECO:0000313" key="8">
    <source>
        <dbReference type="Proteomes" id="UP001175211"/>
    </source>
</evidence>
<name>A0AA39MW21_ARMTA</name>
<protein>
    <submittedName>
        <fullName evidence="7">Permease for cytosine/purines, uracil, thiamine, allantoin-domain-containing protein</fullName>
    </submittedName>
</protein>
<comment type="similarity">
    <text evidence="2">Belongs to the purine-cytosine permease (2.A.39) family.</text>
</comment>
<dbReference type="PANTHER" id="PTHR30618:SF0">
    <property type="entry name" value="PURINE-URACIL PERMEASE NCS1"/>
    <property type="match status" value="1"/>
</dbReference>
<dbReference type="Gene3D" id="1.10.4160.10">
    <property type="entry name" value="Hydantoin permease"/>
    <property type="match status" value="1"/>
</dbReference>
<evidence type="ECO:0000256" key="6">
    <source>
        <dbReference type="SAM" id="Phobius"/>
    </source>
</evidence>
<feature type="transmembrane region" description="Helical" evidence="6">
    <location>
        <begin position="505"/>
        <end position="525"/>
    </location>
</feature>
<evidence type="ECO:0000256" key="1">
    <source>
        <dbReference type="ARBA" id="ARBA00004141"/>
    </source>
</evidence>
<dbReference type="InterPro" id="IPR001248">
    <property type="entry name" value="Pur-cyt_permease"/>
</dbReference>
<dbReference type="AlphaFoldDB" id="A0AA39MW21"/>
<feature type="transmembrane region" description="Helical" evidence="6">
    <location>
        <begin position="202"/>
        <end position="220"/>
    </location>
</feature>
<evidence type="ECO:0000256" key="2">
    <source>
        <dbReference type="ARBA" id="ARBA00008974"/>
    </source>
</evidence>
<accession>A0AA39MW21</accession>
<dbReference type="Pfam" id="PF02133">
    <property type="entry name" value="Transp_cyt_pur"/>
    <property type="match status" value="1"/>
</dbReference>
<feature type="transmembrane region" description="Helical" evidence="6">
    <location>
        <begin position="168"/>
        <end position="190"/>
    </location>
</feature>
<feature type="transmembrane region" description="Helical" evidence="6">
    <location>
        <begin position="137"/>
        <end position="156"/>
    </location>
</feature>
<comment type="caution">
    <text evidence="7">The sequence shown here is derived from an EMBL/GenBank/DDBJ whole genome shotgun (WGS) entry which is preliminary data.</text>
</comment>
<dbReference type="GeneID" id="85367273"/>